<sequence>MGVSAASILKQLLHNQNLKPQPENNATKSVIKTILTYLKAGRIRKATSILFAFPKPVPYSLYALFFRLCASHRAVVEARKVESHLLTFSPNPPTFLLNRAIETYAKCHSLRDARELFDEMPHRDGGTWNALITAYSQLGFTDDAFSLFLSMNRSGVPPTEVTFAGVLASCAAASQLLLSQQVHGLLAKFGFCGNVILGSSLVDVYAKCGSMLVARRMFHEIPEPNAVTWNVIVRRYLDAGDAKEAVFMFSRMFSCSAVRPMNFTFSNALVACSSVSALREGMQIHGVVVKLGLQEDNVVSSSLVNMYVKCGMLEDGFLVFDQLGFRDLVCWTSIVSGYAMSGRTLEARKLFDEMPERNVVSWNAMLAGYTRCFEWSEALDFVYLMLRTVKDVDHVTLGLMLNVSAGVLDHEMGKQVHGYIYRRGFQLDIRLSNAVLDMYGKCGNLNSARVWFNQMSNWRDRVSWNALLASYGHHQLSEQALTMFSEMQWETKPTKYTFGTLLLACANTFDLYLGKQIHGFIIRHGFQIDTIIRTALVYMYCKCRCLEYAIEVLKAAVSRDVIIWNTIILGCCHNHRGKEALELFATMEAEGIKPDHVTFKGILLACVEEGLVEFGTDCFNSMSSEYHVLPRMEHYDCMIELYSQHGYMDELENFMRTMTIEPTLPMLNRVLAASLDLIEEMPYEADANMWLSVLRGCIAHGNKTIGTMAAEQVIQLDPENAGAYIQLSNMLASSGDWESMFWNPFEMALEQFYQIRGANLLPNQFTCSVLMSVCSNMRQGKQVLAFCVKMGFVYNSIISSVAIDLCSKCNRLEDSVRLFKEQDQWDSTLCNSMISSYARHDFGEDALQAFVLTLRKNISGQQDTWLASLLSSVSIFFSVEVASLTMNLFRELLIREGMLPDRITCTAVMLSKDCKLKEAIDIIKTMPYRTTSGIWSSILSSHAFFGDLQVVEGVSKKIIVRESQISLFGVGSSISDEGWMGDFELGRMRKIQHYAGKDYAGKDLYLLLNFSGLGNGEVHWLDRKPLQDAFEPKTKRKRPSLLAVDYEYLLKKADVPLGTNEVGSVPSCGGMVKALALAFGLFQMELEAARAQKEMKKKRKQEKKAKLKASKMNCESSSSSSESGDSDCDCDFNQVVDMKNIRASVGVVALAPSLLDESPLLKTSNFEDASVNRGAL</sequence>
<protein>
    <recommendedName>
        <fullName evidence="6">Pentatricopeptide repeat-containing protein</fullName>
    </recommendedName>
</protein>
<name>A0ABD1MTZ0_9FABA</name>
<organism evidence="4 5">
    <name type="scientific">Flemingia macrophylla</name>
    <dbReference type="NCBI Taxonomy" id="520843"/>
    <lineage>
        <taxon>Eukaryota</taxon>
        <taxon>Viridiplantae</taxon>
        <taxon>Streptophyta</taxon>
        <taxon>Embryophyta</taxon>
        <taxon>Tracheophyta</taxon>
        <taxon>Spermatophyta</taxon>
        <taxon>Magnoliopsida</taxon>
        <taxon>eudicotyledons</taxon>
        <taxon>Gunneridae</taxon>
        <taxon>Pentapetalae</taxon>
        <taxon>rosids</taxon>
        <taxon>fabids</taxon>
        <taxon>Fabales</taxon>
        <taxon>Fabaceae</taxon>
        <taxon>Papilionoideae</taxon>
        <taxon>50 kb inversion clade</taxon>
        <taxon>NPAAA clade</taxon>
        <taxon>indigoferoid/millettioid clade</taxon>
        <taxon>Phaseoleae</taxon>
        <taxon>Flemingia</taxon>
    </lineage>
</organism>
<feature type="repeat" description="PPR" evidence="2">
    <location>
        <begin position="225"/>
        <end position="259"/>
    </location>
</feature>
<gene>
    <name evidence="4" type="ORF">Fmac_012941</name>
</gene>
<dbReference type="InterPro" id="IPR002885">
    <property type="entry name" value="PPR_rpt"/>
</dbReference>
<dbReference type="Proteomes" id="UP001603857">
    <property type="component" value="Unassembled WGS sequence"/>
</dbReference>
<reference evidence="4 5" key="1">
    <citation type="submission" date="2024-08" db="EMBL/GenBank/DDBJ databases">
        <title>Insights into the chromosomal genome structure of Flemingia macrophylla.</title>
        <authorList>
            <person name="Ding Y."/>
            <person name="Zhao Y."/>
            <person name="Bi W."/>
            <person name="Wu M."/>
            <person name="Zhao G."/>
            <person name="Gong Y."/>
            <person name="Li W."/>
            <person name="Zhang P."/>
        </authorList>
    </citation>
    <scope>NUCLEOTIDE SEQUENCE [LARGE SCALE GENOMIC DNA]</scope>
    <source>
        <strain evidence="4">DYQJB</strain>
        <tissue evidence="4">Leaf</tissue>
    </source>
</reference>
<feature type="repeat" description="PPR" evidence="2">
    <location>
        <begin position="560"/>
        <end position="594"/>
    </location>
</feature>
<dbReference type="Pfam" id="PF13041">
    <property type="entry name" value="PPR_2"/>
    <property type="match status" value="3"/>
</dbReference>
<dbReference type="FunFam" id="1.25.40.10:FF:001089">
    <property type="entry name" value="Pentatricopeptide repeat-containing protein"/>
    <property type="match status" value="1"/>
</dbReference>
<comment type="caution">
    <text evidence="4">The sequence shown here is derived from an EMBL/GenBank/DDBJ whole genome shotgun (WGS) entry which is preliminary data.</text>
</comment>
<feature type="repeat" description="PPR" evidence="2">
    <location>
        <begin position="327"/>
        <end position="361"/>
    </location>
</feature>
<dbReference type="FunFam" id="1.25.40.10:FF:001775">
    <property type="entry name" value="Pentatricopeptide repeat-containing protein At3g26540"/>
    <property type="match status" value="1"/>
</dbReference>
<feature type="region of interest" description="Disordered" evidence="3">
    <location>
        <begin position="1094"/>
        <end position="1127"/>
    </location>
</feature>
<dbReference type="PANTHER" id="PTHR47926:SF476">
    <property type="entry name" value="PENTATRICOPEPTIDE REPEAT-CONTAINING PROTEIN"/>
    <property type="match status" value="1"/>
</dbReference>
<evidence type="ECO:0000256" key="3">
    <source>
        <dbReference type="SAM" id="MobiDB-lite"/>
    </source>
</evidence>
<feature type="repeat" description="PPR" evidence="2">
    <location>
        <begin position="124"/>
        <end position="158"/>
    </location>
</feature>
<dbReference type="Pfam" id="PF01535">
    <property type="entry name" value="PPR"/>
    <property type="match status" value="6"/>
</dbReference>
<dbReference type="PROSITE" id="PS51375">
    <property type="entry name" value="PPR"/>
    <property type="match status" value="4"/>
</dbReference>
<dbReference type="GO" id="GO:0009451">
    <property type="term" value="P:RNA modification"/>
    <property type="evidence" value="ECO:0007669"/>
    <property type="project" value="UniProtKB-ARBA"/>
</dbReference>
<evidence type="ECO:0000313" key="4">
    <source>
        <dbReference type="EMBL" id="KAL2338495.1"/>
    </source>
</evidence>
<keyword evidence="5" id="KW-1185">Reference proteome</keyword>
<dbReference type="AlphaFoldDB" id="A0ABD1MTZ0"/>
<evidence type="ECO:0000256" key="2">
    <source>
        <dbReference type="PROSITE-ProRule" id="PRU00708"/>
    </source>
</evidence>
<dbReference type="FunFam" id="1.25.40.10:FF:000381">
    <property type="entry name" value="Pentatricopeptide repeat-containing protein"/>
    <property type="match status" value="1"/>
</dbReference>
<feature type="compositionally biased region" description="Low complexity" evidence="3">
    <location>
        <begin position="1110"/>
        <end position="1123"/>
    </location>
</feature>
<evidence type="ECO:0008006" key="6">
    <source>
        <dbReference type="Google" id="ProtNLM"/>
    </source>
</evidence>
<dbReference type="PANTHER" id="PTHR47926">
    <property type="entry name" value="PENTATRICOPEPTIDE REPEAT-CONTAINING PROTEIN"/>
    <property type="match status" value="1"/>
</dbReference>
<dbReference type="EMBL" id="JBGMDY010000004">
    <property type="protein sequence ID" value="KAL2338495.1"/>
    <property type="molecule type" value="Genomic_DNA"/>
</dbReference>
<feature type="compositionally biased region" description="Basic residues" evidence="3">
    <location>
        <begin position="1095"/>
        <end position="1109"/>
    </location>
</feature>
<evidence type="ECO:0000256" key="1">
    <source>
        <dbReference type="ARBA" id="ARBA00022737"/>
    </source>
</evidence>
<dbReference type="FunFam" id="1.25.40.10:FF:000425">
    <property type="entry name" value="Pentatricopeptide repeat-containing protein At3g26540"/>
    <property type="match status" value="1"/>
</dbReference>
<dbReference type="GO" id="GO:0099402">
    <property type="term" value="P:plant organ development"/>
    <property type="evidence" value="ECO:0007669"/>
    <property type="project" value="UniProtKB-ARBA"/>
</dbReference>
<dbReference type="Gene3D" id="1.25.40.10">
    <property type="entry name" value="Tetratricopeptide repeat domain"/>
    <property type="match status" value="6"/>
</dbReference>
<dbReference type="FunFam" id="1.25.40.10:FF:000158">
    <property type="entry name" value="pentatricopeptide repeat-containing protein At2g33680"/>
    <property type="match status" value="1"/>
</dbReference>
<dbReference type="NCBIfam" id="TIGR00756">
    <property type="entry name" value="PPR"/>
    <property type="match status" value="3"/>
</dbReference>
<keyword evidence="1" id="KW-0677">Repeat</keyword>
<accession>A0ABD1MTZ0</accession>
<evidence type="ECO:0000313" key="5">
    <source>
        <dbReference type="Proteomes" id="UP001603857"/>
    </source>
</evidence>
<dbReference type="InterPro" id="IPR011990">
    <property type="entry name" value="TPR-like_helical_dom_sf"/>
</dbReference>
<dbReference type="InterPro" id="IPR046960">
    <property type="entry name" value="PPR_At4g14850-like_plant"/>
</dbReference>
<proteinExistence type="predicted"/>